<dbReference type="OrthoDB" id="9779387at2"/>
<keyword evidence="3" id="KW-0597">Phosphoprotein</keyword>
<evidence type="ECO:0000313" key="6">
    <source>
        <dbReference type="EMBL" id="AEG60901.1"/>
    </source>
</evidence>
<evidence type="ECO:0000259" key="4">
    <source>
        <dbReference type="PROSITE" id="PS50110"/>
    </source>
</evidence>
<dbReference type="InterPro" id="IPR007492">
    <property type="entry name" value="LytTR_DNA-bd_dom"/>
</dbReference>
<keyword evidence="6" id="KW-0238">DNA-binding</keyword>
<dbReference type="PROSITE" id="PS50110">
    <property type="entry name" value="RESPONSE_REGULATORY"/>
    <property type="match status" value="1"/>
</dbReference>
<dbReference type="InterPro" id="IPR011006">
    <property type="entry name" value="CheY-like_superfamily"/>
</dbReference>
<dbReference type="PROSITE" id="PS50930">
    <property type="entry name" value="HTH_LYTTR"/>
    <property type="match status" value="1"/>
</dbReference>
<dbReference type="GO" id="GO:0003677">
    <property type="term" value="F:DNA binding"/>
    <property type="evidence" value="ECO:0007669"/>
    <property type="project" value="UniProtKB-KW"/>
</dbReference>
<dbReference type="AlphaFoldDB" id="F6DQK7"/>
<feature type="modified residue" description="4-aspartylphosphate" evidence="3">
    <location>
        <position position="60"/>
    </location>
</feature>
<dbReference type="SMART" id="SM00850">
    <property type="entry name" value="LytTR"/>
    <property type="match status" value="1"/>
</dbReference>
<dbReference type="Pfam" id="PF00072">
    <property type="entry name" value="Response_reg"/>
    <property type="match status" value="1"/>
</dbReference>
<evidence type="ECO:0000313" key="7">
    <source>
        <dbReference type="Proteomes" id="UP000009234"/>
    </source>
</evidence>
<keyword evidence="7" id="KW-1185">Reference proteome</keyword>
<dbReference type="SUPFAM" id="SSF52172">
    <property type="entry name" value="CheY-like"/>
    <property type="match status" value="1"/>
</dbReference>
<feature type="domain" description="HTH LytTR-type" evidence="5">
    <location>
        <begin position="135"/>
        <end position="235"/>
    </location>
</feature>
<comment type="function">
    <text evidence="2">May play the central regulatory role in sporulation. It may be an element of the effector pathway responsible for the activation of sporulation genes in response to nutritional stress. Spo0A may act in concert with spo0H (a sigma factor) to control the expression of some genes that are critical to the sporulation process.</text>
</comment>
<dbReference type="InterPro" id="IPR046947">
    <property type="entry name" value="LytR-like"/>
</dbReference>
<proteinExistence type="predicted"/>
<organism evidence="6 7">
    <name type="scientific">Desulforamulus ruminis (strain ATCC 23193 / DSM 2154 / NCIMB 8452 / DL)</name>
    <name type="common">Desulfotomaculum ruminis</name>
    <dbReference type="NCBI Taxonomy" id="696281"/>
    <lineage>
        <taxon>Bacteria</taxon>
        <taxon>Bacillati</taxon>
        <taxon>Bacillota</taxon>
        <taxon>Clostridia</taxon>
        <taxon>Eubacteriales</taxon>
        <taxon>Peptococcaceae</taxon>
        <taxon>Desulforamulus</taxon>
    </lineage>
</organism>
<dbReference type="HOGENOM" id="CLU_000445_14_2_9"/>
<dbReference type="Gene3D" id="3.40.50.2300">
    <property type="match status" value="1"/>
</dbReference>
<evidence type="ECO:0000256" key="2">
    <source>
        <dbReference type="ARBA" id="ARBA00024867"/>
    </source>
</evidence>
<reference evidence="6 7" key="2">
    <citation type="journal article" date="2012" name="Stand. Genomic Sci.">
        <title>Complete genome sequence of the sulfate-reducing firmicute Desulfotomaculum ruminis type strain (DL(T)).</title>
        <authorList>
            <person name="Spring S."/>
            <person name="Visser M."/>
            <person name="Lu M."/>
            <person name="Copeland A."/>
            <person name="Lapidus A."/>
            <person name="Lucas S."/>
            <person name="Cheng J.F."/>
            <person name="Han C."/>
            <person name="Tapia R."/>
            <person name="Goodwin L.A."/>
            <person name="Pitluck S."/>
            <person name="Ivanova N."/>
            <person name="Land M."/>
            <person name="Hauser L."/>
            <person name="Larimer F."/>
            <person name="Rohde M."/>
            <person name="Goker M."/>
            <person name="Detter J.C."/>
            <person name="Kyrpides N.C."/>
            <person name="Woyke T."/>
            <person name="Schaap P.J."/>
            <person name="Plugge C.M."/>
            <person name="Muyzer G."/>
            <person name="Kuever J."/>
            <person name="Pereira I.A."/>
            <person name="Parshina S.N."/>
            <person name="Bernier-Latmani R."/>
            <person name="Stams A.J."/>
            <person name="Klenk H.P."/>
        </authorList>
    </citation>
    <scope>NUCLEOTIDE SEQUENCE [LARGE SCALE GENOMIC DNA]</scope>
    <source>
        <strain evidence="7">ATCC 23193 / DSM 2154 / NCIB 8452 / DL</strain>
    </source>
</reference>
<gene>
    <name evidence="6" type="ordered locus">Desru_2675</name>
</gene>
<protein>
    <recommendedName>
        <fullName evidence="1">Stage 0 sporulation protein A homolog</fullName>
    </recommendedName>
</protein>
<reference evidence="7" key="1">
    <citation type="submission" date="2011-05" db="EMBL/GenBank/DDBJ databases">
        <title>Complete sequence of Desulfotomaculum ruminis DSM 2154.</title>
        <authorList>
            <person name="Lucas S."/>
            <person name="Copeland A."/>
            <person name="Lapidus A."/>
            <person name="Cheng J.-F."/>
            <person name="Goodwin L."/>
            <person name="Pitluck S."/>
            <person name="Lu M."/>
            <person name="Detter J.C."/>
            <person name="Han C."/>
            <person name="Tapia R."/>
            <person name="Land M."/>
            <person name="Hauser L."/>
            <person name="Kyrpides N."/>
            <person name="Ivanova N."/>
            <person name="Mikhailova N."/>
            <person name="Pagani I."/>
            <person name="Stams A.J.M."/>
            <person name="Plugge C.M."/>
            <person name="Muyzer G."/>
            <person name="Kuever J."/>
            <person name="Parshina S.N."/>
            <person name="Ivanova A.E."/>
            <person name="Nazina T.N."/>
            <person name="Brambilla E."/>
            <person name="Spring S."/>
            <person name="Klenk H.-P."/>
            <person name="Woyke T."/>
        </authorList>
    </citation>
    <scope>NUCLEOTIDE SEQUENCE [LARGE SCALE GENOMIC DNA]</scope>
    <source>
        <strain evidence="7">ATCC 23193 / DSM 2154 / NCIB 8452 / DL</strain>
    </source>
</reference>
<sequence length="246" mass="28635">MVTIFLCDDNQQMIDKYSRLITQYANKNRITITLSAFNSGEALLFHLSDSPNQADIIYLDILMGHLNGMETAKKLRKLGCNSEIIFLTTSEDYVFEAFDITPVHYLVKDSTSSEKFEQIFLRAISLAEAKKTELFVCESGSTRKVIPLKDISYFEIWKRVVMVHYKSEEKFEYYGTMEQLEKQMLEKDFIRVHRSYLVNLSYIAKFQRQSLVLKTGKVIPIGITYLKQVKEAFSKYISRSNIYSID</sequence>
<dbReference type="PANTHER" id="PTHR37299:SF1">
    <property type="entry name" value="STAGE 0 SPORULATION PROTEIN A HOMOLOG"/>
    <property type="match status" value="1"/>
</dbReference>
<dbReference type="eggNOG" id="COG3279">
    <property type="taxonomic scope" value="Bacteria"/>
</dbReference>
<dbReference type="GO" id="GO:0000156">
    <property type="term" value="F:phosphorelay response regulator activity"/>
    <property type="evidence" value="ECO:0007669"/>
    <property type="project" value="InterPro"/>
</dbReference>
<dbReference type="EMBL" id="CP002780">
    <property type="protein sequence ID" value="AEG60901.1"/>
    <property type="molecule type" value="Genomic_DNA"/>
</dbReference>
<feature type="domain" description="Response regulatory" evidence="4">
    <location>
        <begin position="3"/>
        <end position="123"/>
    </location>
</feature>
<accession>F6DQK7</accession>
<dbReference type="PANTHER" id="PTHR37299">
    <property type="entry name" value="TRANSCRIPTIONAL REGULATOR-RELATED"/>
    <property type="match status" value="1"/>
</dbReference>
<dbReference type="InterPro" id="IPR001789">
    <property type="entry name" value="Sig_transdc_resp-reg_receiver"/>
</dbReference>
<dbReference type="Gene3D" id="2.40.50.1020">
    <property type="entry name" value="LytTr DNA-binding domain"/>
    <property type="match status" value="1"/>
</dbReference>
<dbReference type="Proteomes" id="UP000009234">
    <property type="component" value="Chromosome"/>
</dbReference>
<dbReference type="SMART" id="SM00448">
    <property type="entry name" value="REC"/>
    <property type="match status" value="1"/>
</dbReference>
<evidence type="ECO:0000256" key="3">
    <source>
        <dbReference type="PROSITE-ProRule" id="PRU00169"/>
    </source>
</evidence>
<dbReference type="KEGG" id="dru:Desru_2675"/>
<dbReference type="Pfam" id="PF04397">
    <property type="entry name" value="LytTR"/>
    <property type="match status" value="1"/>
</dbReference>
<dbReference type="RefSeq" id="WP_013842657.1">
    <property type="nucleotide sequence ID" value="NC_015589.1"/>
</dbReference>
<name>F6DQK7_DESRL</name>
<evidence type="ECO:0000259" key="5">
    <source>
        <dbReference type="PROSITE" id="PS50930"/>
    </source>
</evidence>
<evidence type="ECO:0000256" key="1">
    <source>
        <dbReference type="ARBA" id="ARBA00018672"/>
    </source>
</evidence>
<dbReference type="STRING" id="696281.Desru_2675"/>